<gene>
    <name evidence="1" type="ORF">CCE28_17370</name>
</gene>
<proteinExistence type="predicted"/>
<dbReference type="EMBL" id="NIBG01000021">
    <property type="protein sequence ID" value="PAB57935.1"/>
    <property type="molecule type" value="Genomic_DNA"/>
</dbReference>
<dbReference type="AlphaFoldDB" id="A0A267MGE0"/>
<dbReference type="OrthoDB" id="2464681at2"/>
<evidence type="ECO:0000313" key="2">
    <source>
        <dbReference type="Proteomes" id="UP000216024"/>
    </source>
</evidence>
<comment type="caution">
    <text evidence="1">The sequence shown here is derived from an EMBL/GenBank/DDBJ whole genome shotgun (WGS) entry which is preliminary data.</text>
</comment>
<dbReference type="RefSeq" id="WP_095134998.1">
    <property type="nucleotide sequence ID" value="NZ_NIBG01000021.1"/>
</dbReference>
<accession>A0A267MGE0</accession>
<organism evidence="1 2">
    <name type="scientific">Anaeromicrobium sediminis</name>
    <dbReference type="NCBI Taxonomy" id="1478221"/>
    <lineage>
        <taxon>Bacteria</taxon>
        <taxon>Bacillati</taxon>
        <taxon>Bacillota</taxon>
        <taxon>Clostridia</taxon>
        <taxon>Peptostreptococcales</taxon>
        <taxon>Thermotaleaceae</taxon>
        <taxon>Anaeromicrobium</taxon>
    </lineage>
</organism>
<evidence type="ECO:0000313" key="1">
    <source>
        <dbReference type="EMBL" id="PAB57935.1"/>
    </source>
</evidence>
<sequence>MGKDTLDKIYDTLKNIERLLENKKTYDFRFEESNTLEEELFKITTKVYYDEEKLKQKKGLRKKSSIRIYKNLMKEYMDFFSTRMENFQIEESDNYGMILFKKDNRYTGAVRILTDLGYYRKEAFYNLTKNLVNECLRYGINRRNIYIIVLSHHNGLDKEFTKKLIDKGIDNSQILKDENREILEAYEKKHIYNLNSYLKEPDKQVFFLGAHIHPNLVANSYFNNEELKITNYNWLSNPMEDIINELKRKN</sequence>
<protein>
    <submittedName>
        <fullName evidence="1">Uncharacterized protein</fullName>
    </submittedName>
</protein>
<keyword evidence="2" id="KW-1185">Reference proteome</keyword>
<dbReference type="Proteomes" id="UP000216024">
    <property type="component" value="Unassembled WGS sequence"/>
</dbReference>
<reference evidence="1 2" key="1">
    <citation type="submission" date="2017-06" db="EMBL/GenBank/DDBJ databases">
        <title>Draft genome sequence of anaerobic fermentative bacterium Anaeromicrobium sediminis DY2726D isolated from West Pacific Ocean sediments.</title>
        <authorList>
            <person name="Zeng X."/>
        </authorList>
    </citation>
    <scope>NUCLEOTIDE SEQUENCE [LARGE SCALE GENOMIC DNA]</scope>
    <source>
        <strain evidence="1 2">DY2726D</strain>
    </source>
</reference>
<name>A0A267MGE0_9FIRM</name>